<sequence length="572" mass="62881">MKIFLRIIFIVLTGTFLISCGDSNLPEADLIIKNGQVATVDSLNTTTEAVAIRDGLILATGSNQGILKYRGDSTKIIDAKGNFVMPGFIDSHAHFLGIGKSKLILDLMTVNNFDEIVAIVAQAAENALPGEWIVGRGWHQEKWDPTPKNNVNGYPYHDQLSDASPLNPVYLTHASGHALLANAKAMELAGITSETPNPRGGNIVKDAEGKLTGVFEENAEDLILKEYQDYRNTLTQEQILQEKIHAYELAAEECLSNGITSFHDAGSSFEEIDLIRSLIDDDKIPVRLNVMIYADNNELKEKAKDYRIVGYGNNRLTVRSVKKYIDGALGSRGAWLLSPYTDDSTSAGLNVTQLSELKETADICLENNLQMNTHAIGDRGNREILKIYESAYAKNDNKDLRWRIEHAQHLSNADIKKFGELGVIAAMQGIHCASDAVFVNRRLGAYRAKEGAYVWRKLIDSGAIISNGTDAPVEKVSPIASFYASVTRMLADGTTFYAEQKMTREEALRSYTINGAYASFEENIKGSLTPGKLADIVILSNNLLTCEDSEILNTQVVYTIVGGNVVYELTSN</sequence>
<dbReference type="InterPro" id="IPR032466">
    <property type="entry name" value="Metal_Hydrolase"/>
</dbReference>
<comment type="caution">
    <text evidence="2">The sequence shown here is derived from an EMBL/GenBank/DDBJ whole genome shotgun (WGS) entry which is preliminary data.</text>
</comment>
<dbReference type="SUPFAM" id="SSF51556">
    <property type="entry name" value="Metallo-dependent hydrolases"/>
    <property type="match status" value="1"/>
</dbReference>
<organism evidence="2">
    <name type="scientific">hydrocarbon metagenome</name>
    <dbReference type="NCBI Taxonomy" id="938273"/>
    <lineage>
        <taxon>unclassified sequences</taxon>
        <taxon>metagenomes</taxon>
        <taxon>ecological metagenomes</taxon>
    </lineage>
</organism>
<dbReference type="Gene3D" id="3.20.20.140">
    <property type="entry name" value="Metal-dependent hydrolases"/>
    <property type="match status" value="1"/>
</dbReference>
<dbReference type="Gene3D" id="3.10.310.70">
    <property type="match status" value="1"/>
</dbReference>
<name>A0A0W8FZK8_9ZZZZ</name>
<dbReference type="GO" id="GO:0016810">
    <property type="term" value="F:hydrolase activity, acting on carbon-nitrogen (but not peptide) bonds"/>
    <property type="evidence" value="ECO:0007669"/>
    <property type="project" value="InterPro"/>
</dbReference>
<dbReference type="PANTHER" id="PTHR22642">
    <property type="entry name" value="IMIDAZOLONEPROPIONASE"/>
    <property type="match status" value="1"/>
</dbReference>
<dbReference type="CDD" id="cd01300">
    <property type="entry name" value="YtcJ_like"/>
    <property type="match status" value="1"/>
</dbReference>
<proteinExistence type="predicted"/>
<dbReference type="InterPro" id="IPR013108">
    <property type="entry name" value="Amidohydro_3"/>
</dbReference>
<feature type="domain" description="Amidohydrolase 3" evidence="1">
    <location>
        <begin position="75"/>
        <end position="567"/>
    </location>
</feature>
<dbReference type="Gene3D" id="2.30.40.10">
    <property type="entry name" value="Urease, subunit C, domain 1"/>
    <property type="match status" value="1"/>
</dbReference>
<dbReference type="PROSITE" id="PS51257">
    <property type="entry name" value="PROKAR_LIPOPROTEIN"/>
    <property type="match status" value="1"/>
</dbReference>
<reference evidence="2" key="1">
    <citation type="journal article" date="2015" name="Proc. Natl. Acad. Sci. U.S.A.">
        <title>Networks of energetic and metabolic interactions define dynamics in microbial communities.</title>
        <authorList>
            <person name="Embree M."/>
            <person name="Liu J.K."/>
            <person name="Al-Bassam M.M."/>
            <person name="Zengler K."/>
        </authorList>
    </citation>
    <scope>NUCLEOTIDE SEQUENCE</scope>
</reference>
<dbReference type="InterPro" id="IPR033932">
    <property type="entry name" value="YtcJ-like"/>
</dbReference>
<dbReference type="AlphaFoldDB" id="A0A0W8FZK8"/>
<dbReference type="SUPFAM" id="SSF51338">
    <property type="entry name" value="Composite domain of metallo-dependent hydrolases"/>
    <property type="match status" value="1"/>
</dbReference>
<protein>
    <recommendedName>
        <fullName evidence="1">Amidohydrolase 3 domain-containing protein</fullName>
    </recommendedName>
</protein>
<dbReference type="EMBL" id="LNQE01000483">
    <property type="protein sequence ID" value="KUG26331.1"/>
    <property type="molecule type" value="Genomic_DNA"/>
</dbReference>
<accession>A0A0W8FZK8</accession>
<dbReference type="Pfam" id="PF07969">
    <property type="entry name" value="Amidohydro_3"/>
    <property type="match status" value="1"/>
</dbReference>
<gene>
    <name evidence="2" type="ORF">ASZ90_003829</name>
</gene>
<evidence type="ECO:0000259" key="1">
    <source>
        <dbReference type="Pfam" id="PF07969"/>
    </source>
</evidence>
<dbReference type="InterPro" id="IPR011059">
    <property type="entry name" value="Metal-dep_hydrolase_composite"/>
</dbReference>
<evidence type="ECO:0000313" key="2">
    <source>
        <dbReference type="EMBL" id="KUG26331.1"/>
    </source>
</evidence>
<dbReference type="PANTHER" id="PTHR22642:SF2">
    <property type="entry name" value="PROTEIN LONG AFTER FAR-RED 3"/>
    <property type="match status" value="1"/>
</dbReference>